<reference evidence="1" key="1">
    <citation type="submission" date="2022-06" db="EMBL/GenBank/DDBJ databases">
        <authorList>
            <person name="Legras J.-L."/>
            <person name="Devillers H."/>
            <person name="Grondin C."/>
        </authorList>
    </citation>
    <scope>NUCLEOTIDE SEQUENCE</scope>
    <source>
        <strain evidence="1">CLIB 1444</strain>
    </source>
</reference>
<name>A0ACA9YC10_9ASCO</name>
<sequence length="550" mass="60122">MSENNNEGPTGSRSLDQSSGRITTSEIPPQSGGDASVSTGSNNNGNSAQLQEVQVETHSSSNDVVDSTTRDETTPSIPPSVNSADVQAGQQSATTTVPQTTPQPTPRSTTPTADLPPTTNPTGGEQSSLEDNLRNFFQDELTRANDTRQDSAAIVISINYVFSDENNPSNPNRSGILTLTLPNSASNRDPRVLQEFIRLATQMAYATIINNNNGGNKGVTIDKFNSFKHLTAGEINDTQCSICLETFEADNFNVELINNKINDDVVSNKKRKLNDSSSVISEPTTEERKKYLSELTTEFPHIPIEMPCKHIFGKSCLCEWLKNHSTCPLCRKAIEDPEATADSGEDNSNNIRENILRMGENRWNVDGSNVMAISGTEFDEIFNNFRANLNPSTTTTSTTPSTTSSTTSTTQEPRNNTTENDRSTLVSFGRRIISRPSNVFSYIRRRPQNDMFASGVESRRTASGVVTNTIPSNPAPESLPSSVPPPPPTTQLFRIFPEDNTAQSTPTTRPQDAANNDEASENTGDDRPRTNSNSLTDEILDYLNLRNLQE</sequence>
<protein>
    <submittedName>
        <fullName evidence="1">Uncharacterized protein</fullName>
    </submittedName>
</protein>
<organism evidence="1 2">
    <name type="scientific">[Candida] jaroonii</name>
    <dbReference type="NCBI Taxonomy" id="467808"/>
    <lineage>
        <taxon>Eukaryota</taxon>
        <taxon>Fungi</taxon>
        <taxon>Dikarya</taxon>
        <taxon>Ascomycota</taxon>
        <taxon>Saccharomycotina</taxon>
        <taxon>Pichiomycetes</taxon>
        <taxon>Debaryomycetaceae</taxon>
        <taxon>Yamadazyma</taxon>
    </lineage>
</organism>
<dbReference type="EMBL" id="CALSDN010000010">
    <property type="protein sequence ID" value="CAH6722600.1"/>
    <property type="molecule type" value="Genomic_DNA"/>
</dbReference>
<proteinExistence type="predicted"/>
<evidence type="ECO:0000313" key="1">
    <source>
        <dbReference type="EMBL" id="CAH6722600.1"/>
    </source>
</evidence>
<gene>
    <name evidence="1" type="ORF">CLIB1444_10S02124</name>
</gene>
<accession>A0ACA9YC10</accession>
<dbReference type="Proteomes" id="UP001152531">
    <property type="component" value="Unassembled WGS sequence"/>
</dbReference>
<comment type="caution">
    <text evidence="1">The sequence shown here is derived from an EMBL/GenBank/DDBJ whole genome shotgun (WGS) entry which is preliminary data.</text>
</comment>
<keyword evidence="2" id="KW-1185">Reference proteome</keyword>
<evidence type="ECO:0000313" key="2">
    <source>
        <dbReference type="Proteomes" id="UP001152531"/>
    </source>
</evidence>